<sequence length="188" mass="20648">MAWAFSVDRWDTNWSEAAKRAAIKAAYYVHAHKGTIGALRRVVEPFGFRIKVREWWQINPVGEPGTFALDITVTGQTVTDETYELLDLLISDAKPVSRHLAQLNLMGEVAGDVVLGLAAYDGDITTVYPYSPSLIQSQAEICLGATTYEGDITTVYPPFVPHLTSKAPILIGAALHIIDNTTIYPVQD</sequence>
<proteinExistence type="predicted"/>
<dbReference type="NCBIfam" id="TIGR01634">
    <property type="entry name" value="tail_P2_I"/>
    <property type="match status" value="1"/>
</dbReference>
<name>A0A1A9KGZ0_9PSED</name>
<dbReference type="InterPro" id="IPR006521">
    <property type="entry name" value="Tail_protein_I"/>
</dbReference>
<gene>
    <name evidence="1" type="ORF">A9C11_23575</name>
</gene>
<dbReference type="Pfam" id="PF09684">
    <property type="entry name" value="Tail_P2_I"/>
    <property type="match status" value="1"/>
</dbReference>
<dbReference type="EMBL" id="CP015878">
    <property type="protein sequence ID" value="ANI16764.1"/>
    <property type="molecule type" value="Genomic_DNA"/>
</dbReference>
<protein>
    <submittedName>
        <fullName evidence="1">Phage tail protein I</fullName>
    </submittedName>
</protein>
<dbReference type="Proteomes" id="UP000077748">
    <property type="component" value="Chromosome"/>
</dbReference>
<evidence type="ECO:0000313" key="2">
    <source>
        <dbReference type="Proteomes" id="UP000077748"/>
    </source>
</evidence>
<reference evidence="1 2" key="1">
    <citation type="submission" date="2016-05" db="EMBL/GenBank/DDBJ databases">
        <title>Genome Sequence of Pseudomonas citronellolis Strain SJTE-3, an Estrogens and Persistent Organic Pollutants degradation strain.</title>
        <authorList>
            <person name="Liang R."/>
        </authorList>
    </citation>
    <scope>NUCLEOTIDE SEQUENCE [LARGE SCALE GENOMIC DNA]</scope>
    <source>
        <strain evidence="1 2">SJTE-3</strain>
    </source>
</reference>
<organism evidence="1 2">
    <name type="scientific">Pseudomonas citronellolis</name>
    <dbReference type="NCBI Taxonomy" id="53408"/>
    <lineage>
        <taxon>Bacteria</taxon>
        <taxon>Pseudomonadati</taxon>
        <taxon>Pseudomonadota</taxon>
        <taxon>Gammaproteobacteria</taxon>
        <taxon>Pseudomonadales</taxon>
        <taxon>Pseudomonadaceae</taxon>
        <taxon>Pseudomonas</taxon>
    </lineage>
</organism>
<dbReference type="AlphaFoldDB" id="A0A1A9KGZ0"/>
<accession>A0A1A9KGZ0</accession>
<evidence type="ECO:0000313" key="1">
    <source>
        <dbReference type="EMBL" id="ANI16764.1"/>
    </source>
</evidence>